<evidence type="ECO:0000313" key="5">
    <source>
        <dbReference type="Proteomes" id="UP000563524"/>
    </source>
</evidence>
<comment type="caution">
    <text evidence="4">The sequence shown here is derived from an EMBL/GenBank/DDBJ whole genome shotgun (WGS) entry which is preliminary data.</text>
</comment>
<dbReference type="PANTHER" id="PTHR48081:SF30">
    <property type="entry name" value="ACETYL-HYDROLASE LIPR-RELATED"/>
    <property type="match status" value="1"/>
</dbReference>
<dbReference type="Pfam" id="PF07859">
    <property type="entry name" value="Abhydrolase_3"/>
    <property type="match status" value="1"/>
</dbReference>
<dbReference type="AlphaFoldDB" id="A0A840I1U4"/>
<comment type="similarity">
    <text evidence="1">Belongs to the 'GDXG' lipolytic enzyme family.</text>
</comment>
<name>A0A840I1U4_9PROT</name>
<dbReference type="Gene3D" id="3.40.50.1820">
    <property type="entry name" value="alpha/beta hydrolase"/>
    <property type="match status" value="1"/>
</dbReference>
<reference evidence="4 5" key="1">
    <citation type="submission" date="2020-08" db="EMBL/GenBank/DDBJ databases">
        <title>Genomic Encyclopedia of Type Strains, Phase IV (KMG-IV): sequencing the most valuable type-strain genomes for metagenomic binning, comparative biology and taxonomic classification.</title>
        <authorList>
            <person name="Goeker M."/>
        </authorList>
    </citation>
    <scope>NUCLEOTIDE SEQUENCE [LARGE SCALE GENOMIC DNA]</scope>
    <source>
        <strain evidence="4 5">DSM 102850</strain>
    </source>
</reference>
<dbReference type="Proteomes" id="UP000563524">
    <property type="component" value="Unassembled WGS sequence"/>
</dbReference>
<protein>
    <submittedName>
        <fullName evidence="4">Acetyl esterase/lipase</fullName>
    </submittedName>
</protein>
<dbReference type="InterPro" id="IPR050300">
    <property type="entry name" value="GDXG_lipolytic_enzyme"/>
</dbReference>
<evidence type="ECO:0000256" key="1">
    <source>
        <dbReference type="ARBA" id="ARBA00010515"/>
    </source>
</evidence>
<organism evidence="4 5">
    <name type="scientific">Parvularcula dongshanensis</name>
    <dbReference type="NCBI Taxonomy" id="1173995"/>
    <lineage>
        <taxon>Bacteria</taxon>
        <taxon>Pseudomonadati</taxon>
        <taxon>Pseudomonadota</taxon>
        <taxon>Alphaproteobacteria</taxon>
        <taxon>Parvularculales</taxon>
        <taxon>Parvularculaceae</taxon>
        <taxon>Parvularcula</taxon>
    </lineage>
</organism>
<dbReference type="InterPro" id="IPR013094">
    <property type="entry name" value="AB_hydrolase_3"/>
</dbReference>
<sequence>MTEDELRGLIEAHPVEGDVAAMRTGFAALARAAGPVDLSGLALSESTLGPLRTLEVVPKGTARTPIVHLHGGGYVFGSPESHLALGVHLARAAGRRVILPAYPLAPEEAWPAQREAVLAGVATLQSTFVLSGDSAGGHLALACALHGARPDALLLFSPNTSRAYGRSRSRGNPDDAMNAHAQDDRLAAMAFGRSRAADPDQTLLERNLSGLPPTFLDLGSDEILRDEGLRLAQRAGEDGVRLTLRLRSGFHMIQLFAQGFAPGARSLDAAGAWLRAHDAALAPGA</sequence>
<evidence type="ECO:0000313" key="4">
    <source>
        <dbReference type="EMBL" id="MBB4658222.1"/>
    </source>
</evidence>
<dbReference type="RefSeq" id="WP_183815877.1">
    <property type="nucleotide sequence ID" value="NZ_JACHOB010000001.1"/>
</dbReference>
<keyword evidence="5" id="KW-1185">Reference proteome</keyword>
<proteinExistence type="inferred from homology"/>
<accession>A0A840I1U4</accession>
<dbReference type="GO" id="GO:0004806">
    <property type="term" value="F:triacylglycerol lipase activity"/>
    <property type="evidence" value="ECO:0007669"/>
    <property type="project" value="TreeGrafter"/>
</dbReference>
<dbReference type="SUPFAM" id="SSF53474">
    <property type="entry name" value="alpha/beta-Hydrolases"/>
    <property type="match status" value="1"/>
</dbReference>
<gene>
    <name evidence="4" type="ORF">GGQ59_000722</name>
</gene>
<feature type="domain" description="Alpha/beta hydrolase fold-3" evidence="3">
    <location>
        <begin position="66"/>
        <end position="246"/>
    </location>
</feature>
<dbReference type="PANTHER" id="PTHR48081">
    <property type="entry name" value="AB HYDROLASE SUPERFAMILY PROTEIN C4A8.06C"/>
    <property type="match status" value="1"/>
</dbReference>
<keyword evidence="2" id="KW-0378">Hydrolase</keyword>
<dbReference type="InterPro" id="IPR029058">
    <property type="entry name" value="AB_hydrolase_fold"/>
</dbReference>
<dbReference type="PROSITE" id="PS01173">
    <property type="entry name" value="LIPASE_GDXG_HIS"/>
    <property type="match status" value="1"/>
</dbReference>
<dbReference type="EMBL" id="JACHOB010000001">
    <property type="protein sequence ID" value="MBB4658222.1"/>
    <property type="molecule type" value="Genomic_DNA"/>
</dbReference>
<evidence type="ECO:0000259" key="3">
    <source>
        <dbReference type="Pfam" id="PF07859"/>
    </source>
</evidence>
<dbReference type="InterPro" id="IPR002168">
    <property type="entry name" value="Lipase_GDXG_HIS_AS"/>
</dbReference>
<evidence type="ECO:0000256" key="2">
    <source>
        <dbReference type="ARBA" id="ARBA00022801"/>
    </source>
</evidence>